<feature type="domain" description="HTH araC/xylS-type" evidence="4">
    <location>
        <begin position="8"/>
        <end position="106"/>
    </location>
</feature>
<reference evidence="5 6" key="1">
    <citation type="submission" date="2018-06" db="EMBL/GenBank/DDBJ databases">
        <title>Genomic Encyclopedia of Type Strains, Phase IV (KMG-IV): sequencing the most valuable type-strain genomes for metagenomic binning, comparative biology and taxonomic classification.</title>
        <authorList>
            <person name="Goeker M."/>
        </authorList>
    </citation>
    <scope>NUCLEOTIDE SEQUENCE [LARGE SCALE GENOMIC DNA]</scope>
    <source>
        <strain evidence="5 6">DSM 15140</strain>
    </source>
</reference>
<dbReference type="SUPFAM" id="SSF55136">
    <property type="entry name" value="Probable bacterial effector-binding domain"/>
    <property type="match status" value="1"/>
</dbReference>
<keyword evidence="6" id="KW-1185">Reference proteome</keyword>
<gene>
    <name evidence="5" type="ORF">DES48_109102</name>
</gene>
<keyword evidence="1" id="KW-0805">Transcription regulation</keyword>
<evidence type="ECO:0000313" key="5">
    <source>
        <dbReference type="EMBL" id="RBO95265.1"/>
    </source>
</evidence>
<dbReference type="Pfam" id="PF14526">
    <property type="entry name" value="Cass2"/>
    <property type="match status" value="1"/>
</dbReference>
<dbReference type="AlphaFoldDB" id="A0A366DZH3"/>
<dbReference type="GO" id="GO:0043565">
    <property type="term" value="F:sequence-specific DNA binding"/>
    <property type="evidence" value="ECO:0007669"/>
    <property type="project" value="InterPro"/>
</dbReference>
<dbReference type="InterPro" id="IPR020449">
    <property type="entry name" value="Tscrpt_reg_AraC-type_HTH"/>
</dbReference>
<evidence type="ECO:0000259" key="4">
    <source>
        <dbReference type="PROSITE" id="PS01124"/>
    </source>
</evidence>
<dbReference type="Gene3D" id="3.20.80.10">
    <property type="entry name" value="Regulatory factor, effector binding domain"/>
    <property type="match status" value="1"/>
</dbReference>
<organism evidence="5 6">
    <name type="scientific">Paraliobacillus ryukyuensis</name>
    <dbReference type="NCBI Taxonomy" id="200904"/>
    <lineage>
        <taxon>Bacteria</taxon>
        <taxon>Bacillati</taxon>
        <taxon>Bacillota</taxon>
        <taxon>Bacilli</taxon>
        <taxon>Bacillales</taxon>
        <taxon>Bacillaceae</taxon>
        <taxon>Paraliobacillus</taxon>
    </lineage>
</organism>
<dbReference type="Pfam" id="PF12833">
    <property type="entry name" value="HTH_18"/>
    <property type="match status" value="1"/>
</dbReference>
<name>A0A366DZH3_9BACI</name>
<dbReference type="GO" id="GO:0003700">
    <property type="term" value="F:DNA-binding transcription factor activity"/>
    <property type="evidence" value="ECO:0007669"/>
    <property type="project" value="InterPro"/>
</dbReference>
<dbReference type="RefSeq" id="WP_113869644.1">
    <property type="nucleotide sequence ID" value="NZ_BAABQN010000006.1"/>
</dbReference>
<sequence>MDFLTVIKQAIDFMEEHLLEPINYTDVAKHLYMSNYHFHRTFSMFTGITANEYIKKRRLSLAGQELIASDHKVIDIALKYGYETPESFAKAFARFHGVTPSKVKQLAKPLKSFNRLVIKIQVEGGVEMNYMITEREPFQLLAKVEQFDVKHASNPDSNAIPNFWKESKQNGVFNQLSADPANADFYGVCAPISKESQAFNYGIATIYRGGDVPTGYKVWDINTTLWAIFPCVGSDPGCIGETWDRILKEFLPGSPYTMLDAADLELYPAKSLPDHFCEIWIPVEKKAHI</sequence>
<keyword evidence="2" id="KW-0238">DNA-binding</keyword>
<dbReference type="InterPro" id="IPR009057">
    <property type="entry name" value="Homeodomain-like_sf"/>
</dbReference>
<dbReference type="InterPro" id="IPR050959">
    <property type="entry name" value="MarA-like"/>
</dbReference>
<dbReference type="SMART" id="SM00342">
    <property type="entry name" value="HTH_ARAC"/>
    <property type="match status" value="1"/>
</dbReference>
<accession>A0A366DZH3</accession>
<dbReference type="InterPro" id="IPR018060">
    <property type="entry name" value="HTH_AraC"/>
</dbReference>
<evidence type="ECO:0000256" key="2">
    <source>
        <dbReference type="ARBA" id="ARBA00023125"/>
    </source>
</evidence>
<dbReference type="PROSITE" id="PS01124">
    <property type="entry name" value="HTH_ARAC_FAMILY_2"/>
    <property type="match status" value="1"/>
</dbReference>
<protein>
    <submittedName>
        <fullName evidence="5">AraC family transcriptional regulator</fullName>
    </submittedName>
</protein>
<dbReference type="InterPro" id="IPR029441">
    <property type="entry name" value="Cass2"/>
</dbReference>
<dbReference type="Proteomes" id="UP000252254">
    <property type="component" value="Unassembled WGS sequence"/>
</dbReference>
<dbReference type="InterPro" id="IPR010499">
    <property type="entry name" value="AraC_E-bd"/>
</dbReference>
<dbReference type="Gene3D" id="1.10.10.60">
    <property type="entry name" value="Homeodomain-like"/>
    <property type="match status" value="2"/>
</dbReference>
<proteinExistence type="predicted"/>
<dbReference type="SMART" id="SM00871">
    <property type="entry name" value="AraC_E_bind"/>
    <property type="match status" value="1"/>
</dbReference>
<evidence type="ECO:0000313" key="6">
    <source>
        <dbReference type="Proteomes" id="UP000252254"/>
    </source>
</evidence>
<dbReference type="EMBL" id="QNRI01000009">
    <property type="protein sequence ID" value="RBO95265.1"/>
    <property type="molecule type" value="Genomic_DNA"/>
</dbReference>
<dbReference type="OrthoDB" id="9801123at2"/>
<evidence type="ECO:0000256" key="3">
    <source>
        <dbReference type="ARBA" id="ARBA00023163"/>
    </source>
</evidence>
<dbReference type="InterPro" id="IPR011256">
    <property type="entry name" value="Reg_factor_effector_dom_sf"/>
</dbReference>
<dbReference type="SUPFAM" id="SSF46689">
    <property type="entry name" value="Homeodomain-like"/>
    <property type="match status" value="2"/>
</dbReference>
<dbReference type="PANTHER" id="PTHR47504">
    <property type="entry name" value="RIGHT ORIGIN-BINDING PROTEIN"/>
    <property type="match status" value="1"/>
</dbReference>
<evidence type="ECO:0000256" key="1">
    <source>
        <dbReference type="ARBA" id="ARBA00023015"/>
    </source>
</evidence>
<dbReference type="PRINTS" id="PR00032">
    <property type="entry name" value="HTHARAC"/>
</dbReference>
<dbReference type="STRING" id="200904.GCA_900168775_03493"/>
<comment type="caution">
    <text evidence="5">The sequence shown here is derived from an EMBL/GenBank/DDBJ whole genome shotgun (WGS) entry which is preliminary data.</text>
</comment>
<keyword evidence="3" id="KW-0804">Transcription</keyword>
<dbReference type="PANTHER" id="PTHR47504:SF5">
    <property type="entry name" value="RIGHT ORIGIN-BINDING PROTEIN"/>
    <property type="match status" value="1"/>
</dbReference>